<dbReference type="EMBL" id="CM047905">
    <property type="protein sequence ID" value="KAJ0087875.1"/>
    <property type="molecule type" value="Genomic_DNA"/>
</dbReference>
<reference evidence="2" key="1">
    <citation type="journal article" date="2023" name="G3 (Bethesda)">
        <title>Genome assembly and association tests identify interacting loci associated with vigor, precocity, and sex in interspecific pistachio rootstocks.</title>
        <authorList>
            <person name="Palmer W."/>
            <person name="Jacygrad E."/>
            <person name="Sagayaradj S."/>
            <person name="Cavanaugh K."/>
            <person name="Han R."/>
            <person name="Bertier L."/>
            <person name="Beede B."/>
            <person name="Kafkas S."/>
            <person name="Golino D."/>
            <person name="Preece J."/>
            <person name="Michelmore R."/>
        </authorList>
    </citation>
    <scope>NUCLEOTIDE SEQUENCE [LARGE SCALE GENOMIC DNA]</scope>
</reference>
<gene>
    <name evidence="1" type="ORF">Patl1_31462</name>
</gene>
<evidence type="ECO:0000313" key="1">
    <source>
        <dbReference type="EMBL" id="KAJ0087875.1"/>
    </source>
</evidence>
<proteinExistence type="predicted"/>
<protein>
    <submittedName>
        <fullName evidence="1">Uncharacterized protein</fullName>
    </submittedName>
</protein>
<sequence length="800" mass="89637">MQNDTFIFDADSNAVFCEPLERMRLTSIAENGTSSNFYWMLLPLALIGLLVAIFQSLLKRLGHLSFVSQILVSFHRFCSLILALVSVYMFEEATEMITVVCLSLLQAGIVLGPTCLGRIDAFNTNVFTPRNIMALNVFEALGVFYIFFLVSIQTDISILKRSGRLAVIIGIGTYVIPLIVTTVSAFIIRNSFELDESVRHSLPTAASLQPTISFHVIILFLTELKLLNSELGRLALSSALINSSVSLLLFIIGDYAKESSHLTARDIVLMNLSDVIIVISIFFGARQLVLWMMKQTPEGAPLKHDYILAINIILLLVYFFGEISGKHALMGAAILGMVIPHSPPMGSRLATRIHYVVWAVFMPCYLLNIGRNINLFDVKLHSFIVTEFLITESTVVKFFVALIPSLYYKIPFMDAVSLGLVLNCRGIHDMPVFTRARHLEHITEEMFTVITVSAMLQTAIIVPLVRSFYDSSRRYVAYRRRTIQHNQLFAELRILVCVNELDNVPTLVNILYASNPPQSPVGIYVMNLEEYTGRSMPMVMPHRLEEKSYSTSKTTIVDTMVNAFHNFEQRGEGYLSVQCFTAIAPYASMHDDVCSMAFEKDICLVIIPFVKTDSLLFAKVIKQVLKLAPCSIGIFFDRGIFMDSRPLFSRKGSVAVHVCVIFVGGADDREALVYSQRMAENTKIFVTVIRIVPLHCSTADLIEENHDLDMINSFRVTTMKHKNSGYIERSVAEGADTAKVLNNLGNDFDLFLVGRRHDENTPVLSGLSEWSEYEELGIIGDILVSSDYKSKASVMIIQQS</sequence>
<name>A0ACC1AMD9_9ROSI</name>
<evidence type="ECO:0000313" key="2">
    <source>
        <dbReference type="Proteomes" id="UP001164250"/>
    </source>
</evidence>
<accession>A0ACC1AMD9</accession>
<keyword evidence="2" id="KW-1185">Reference proteome</keyword>
<comment type="caution">
    <text evidence="1">The sequence shown here is derived from an EMBL/GenBank/DDBJ whole genome shotgun (WGS) entry which is preliminary data.</text>
</comment>
<organism evidence="1 2">
    <name type="scientific">Pistacia atlantica</name>
    <dbReference type="NCBI Taxonomy" id="434234"/>
    <lineage>
        <taxon>Eukaryota</taxon>
        <taxon>Viridiplantae</taxon>
        <taxon>Streptophyta</taxon>
        <taxon>Embryophyta</taxon>
        <taxon>Tracheophyta</taxon>
        <taxon>Spermatophyta</taxon>
        <taxon>Magnoliopsida</taxon>
        <taxon>eudicotyledons</taxon>
        <taxon>Gunneridae</taxon>
        <taxon>Pentapetalae</taxon>
        <taxon>rosids</taxon>
        <taxon>malvids</taxon>
        <taxon>Sapindales</taxon>
        <taxon>Anacardiaceae</taxon>
        <taxon>Pistacia</taxon>
    </lineage>
</organism>
<dbReference type="Proteomes" id="UP001164250">
    <property type="component" value="Chromosome 9"/>
</dbReference>